<evidence type="ECO:0000256" key="2">
    <source>
        <dbReference type="SAM" id="SignalP"/>
    </source>
</evidence>
<evidence type="ECO:0000313" key="4">
    <source>
        <dbReference type="Proteomes" id="UP001445335"/>
    </source>
</evidence>
<feature type="chain" id="PRO_5043688143" evidence="2">
    <location>
        <begin position="22"/>
        <end position="197"/>
    </location>
</feature>
<feature type="compositionally biased region" description="Basic and acidic residues" evidence="1">
    <location>
        <begin position="142"/>
        <end position="155"/>
    </location>
</feature>
<reference evidence="3 4" key="1">
    <citation type="journal article" date="2024" name="Nat. Commun.">
        <title>Phylogenomics reveals the evolutionary origins of lichenization in chlorophyte algae.</title>
        <authorList>
            <person name="Puginier C."/>
            <person name="Libourel C."/>
            <person name="Otte J."/>
            <person name="Skaloud P."/>
            <person name="Haon M."/>
            <person name="Grisel S."/>
            <person name="Petersen M."/>
            <person name="Berrin J.G."/>
            <person name="Delaux P.M."/>
            <person name="Dal Grande F."/>
            <person name="Keller J."/>
        </authorList>
    </citation>
    <scope>NUCLEOTIDE SEQUENCE [LARGE SCALE GENOMIC DNA]</scope>
    <source>
        <strain evidence="3 4">SAG 245.80</strain>
    </source>
</reference>
<dbReference type="Proteomes" id="UP001445335">
    <property type="component" value="Unassembled WGS sequence"/>
</dbReference>
<dbReference type="EMBL" id="JALJOU010000005">
    <property type="protein sequence ID" value="KAK9843742.1"/>
    <property type="molecule type" value="Genomic_DNA"/>
</dbReference>
<evidence type="ECO:0000256" key="1">
    <source>
        <dbReference type="SAM" id="MobiDB-lite"/>
    </source>
</evidence>
<dbReference type="AlphaFoldDB" id="A0AAW1SD14"/>
<organism evidence="3 4">
    <name type="scientific">Elliptochloris bilobata</name>
    <dbReference type="NCBI Taxonomy" id="381761"/>
    <lineage>
        <taxon>Eukaryota</taxon>
        <taxon>Viridiplantae</taxon>
        <taxon>Chlorophyta</taxon>
        <taxon>core chlorophytes</taxon>
        <taxon>Trebouxiophyceae</taxon>
        <taxon>Trebouxiophyceae incertae sedis</taxon>
        <taxon>Elliptochloris clade</taxon>
        <taxon>Elliptochloris</taxon>
    </lineage>
</organism>
<protein>
    <submittedName>
        <fullName evidence="3">Uncharacterized protein</fullName>
    </submittedName>
</protein>
<evidence type="ECO:0000313" key="3">
    <source>
        <dbReference type="EMBL" id="KAK9843742.1"/>
    </source>
</evidence>
<keyword evidence="4" id="KW-1185">Reference proteome</keyword>
<feature type="region of interest" description="Disordered" evidence="1">
    <location>
        <begin position="96"/>
        <end position="157"/>
    </location>
</feature>
<accession>A0AAW1SD14</accession>
<gene>
    <name evidence="3" type="ORF">WJX81_004579</name>
</gene>
<feature type="signal peptide" evidence="2">
    <location>
        <begin position="1"/>
        <end position="21"/>
    </location>
</feature>
<comment type="caution">
    <text evidence="3">The sequence shown here is derived from an EMBL/GenBank/DDBJ whole genome shotgun (WGS) entry which is preliminary data.</text>
</comment>
<sequence length="197" mass="19802">MFNTQMLRSVLLALALTAATGASVALSPEAVLTAGAPAAPPYAAAGGCADCDRPSERSGHACARCQQGYKLTEGGACEPAAPAPQPDFEDHRLSNAMLLPVGPPSPDPRAYLYPPSNPAEVPNPEDVAPAPTLNEGGDAVNEEPRAEAALPRDDGDAMWATQGNAAQEDGSDAIMVTQADAAAQAGADGPTAESGVG</sequence>
<proteinExistence type="predicted"/>
<keyword evidence="2" id="KW-0732">Signal</keyword>
<name>A0AAW1SD14_9CHLO</name>